<dbReference type="GeneID" id="94376617"/>
<accession>A0ABX8TPN2</accession>
<dbReference type="PANTHER" id="PTHR41542">
    <property type="entry name" value="BLL5807 PROTEIN"/>
    <property type="match status" value="1"/>
</dbReference>
<feature type="domain" description="Tim44-like" evidence="2">
    <location>
        <begin position="60"/>
        <end position="210"/>
    </location>
</feature>
<dbReference type="SMART" id="SM00978">
    <property type="entry name" value="Tim44"/>
    <property type="match status" value="1"/>
</dbReference>
<keyword evidence="1" id="KW-0812">Transmembrane</keyword>
<keyword evidence="1" id="KW-0472">Membrane</keyword>
<evidence type="ECO:0000313" key="3">
    <source>
        <dbReference type="EMBL" id="QYC12298.1"/>
    </source>
</evidence>
<feature type="transmembrane region" description="Helical" evidence="1">
    <location>
        <begin position="6"/>
        <end position="25"/>
    </location>
</feature>
<dbReference type="Proteomes" id="UP000824334">
    <property type="component" value="Chromosome"/>
</dbReference>
<evidence type="ECO:0000259" key="2">
    <source>
        <dbReference type="SMART" id="SM00978"/>
    </source>
</evidence>
<dbReference type="PANTHER" id="PTHR41542:SF1">
    <property type="entry name" value="BLL5807 PROTEIN"/>
    <property type="match status" value="1"/>
</dbReference>
<sequence>MPVQFQIVVFAVIAAFVLFQLYNVLGKKVGRQPQEDAKLVVPGPNTPDQAVKPTAAEAAMLASVAGLKARDPAFDPARFVEGARQAYEIIVRGYASGDRAALKPLLTPAVMASFEAGIAARETRGETETVEFLFPPRADLEGATAEGDKAVAKIRFLAELRSHVTKTSGETADAATGEPLVEERRTAEHWTFERTLGAADPNWVLARVEPANA</sequence>
<dbReference type="InterPro" id="IPR007379">
    <property type="entry name" value="Tim44-like_dom"/>
</dbReference>
<reference evidence="3 4" key="1">
    <citation type="submission" date="2021-07" db="EMBL/GenBank/DDBJ databases">
        <title>Isolation and characterization of bacteria from a gold mining with a capacity of golden bioaccumulation.</title>
        <authorList>
            <person name="Yang X.J."/>
        </authorList>
    </citation>
    <scope>NUCLEOTIDE SEQUENCE [LARGE SCALE GENOMIC DNA]</scope>
    <source>
        <strain evidence="3 4">Au29</strain>
    </source>
</reference>
<dbReference type="EMBL" id="CP080034">
    <property type="protein sequence ID" value="QYC12298.1"/>
    <property type="molecule type" value="Genomic_DNA"/>
</dbReference>
<organism evidence="3 4">
    <name type="scientific">Brevundimonas nasdae</name>
    <dbReference type="NCBI Taxonomy" id="172043"/>
    <lineage>
        <taxon>Bacteria</taxon>
        <taxon>Pseudomonadati</taxon>
        <taxon>Pseudomonadota</taxon>
        <taxon>Alphaproteobacteria</taxon>
        <taxon>Caulobacterales</taxon>
        <taxon>Caulobacteraceae</taxon>
        <taxon>Brevundimonas</taxon>
    </lineage>
</organism>
<keyword evidence="1" id="KW-1133">Transmembrane helix</keyword>
<name>A0ABX8TPN2_9CAUL</name>
<gene>
    <name evidence="3" type="primary">timA</name>
    <name evidence="3" type="ORF">KWG56_15110</name>
</gene>
<dbReference type="Pfam" id="PF04280">
    <property type="entry name" value="Tim44"/>
    <property type="match status" value="1"/>
</dbReference>
<keyword evidence="4" id="KW-1185">Reference proteome</keyword>
<evidence type="ECO:0000313" key="4">
    <source>
        <dbReference type="Proteomes" id="UP000824334"/>
    </source>
</evidence>
<dbReference type="NCBIfam" id="NF033778">
    <property type="entry name" value="trans_TimA"/>
    <property type="match status" value="1"/>
</dbReference>
<protein>
    <submittedName>
        <fullName evidence="3">TIM44-related membrane protein TimA</fullName>
    </submittedName>
</protein>
<proteinExistence type="predicted"/>
<evidence type="ECO:0000256" key="1">
    <source>
        <dbReference type="SAM" id="Phobius"/>
    </source>
</evidence>
<dbReference type="NCBIfam" id="NF033779">
    <property type="entry name" value="Tim44_TimA_adap"/>
    <property type="match status" value="1"/>
</dbReference>
<dbReference type="RefSeq" id="WP_219355319.1">
    <property type="nucleotide sequence ID" value="NZ_CP080034.1"/>
</dbReference>